<evidence type="ECO:0008006" key="4">
    <source>
        <dbReference type="Google" id="ProtNLM"/>
    </source>
</evidence>
<dbReference type="Proteomes" id="UP000019376">
    <property type="component" value="Unassembled WGS sequence"/>
</dbReference>
<dbReference type="EMBL" id="KB644411">
    <property type="protein sequence ID" value="EPS28889.1"/>
    <property type="molecule type" value="Genomic_DNA"/>
</dbReference>
<feature type="signal peptide" evidence="1">
    <location>
        <begin position="1"/>
        <end position="20"/>
    </location>
</feature>
<feature type="chain" id="PRO_5004547989" description="Secreted protein" evidence="1">
    <location>
        <begin position="21"/>
        <end position="76"/>
    </location>
</feature>
<dbReference type="AlphaFoldDB" id="S7ZF46"/>
<evidence type="ECO:0000313" key="2">
    <source>
        <dbReference type="EMBL" id="EPS28889.1"/>
    </source>
</evidence>
<proteinExistence type="predicted"/>
<organism evidence="2 3">
    <name type="scientific">Penicillium oxalicum (strain 114-2 / CGMCC 5302)</name>
    <name type="common">Penicillium decumbens</name>
    <dbReference type="NCBI Taxonomy" id="933388"/>
    <lineage>
        <taxon>Eukaryota</taxon>
        <taxon>Fungi</taxon>
        <taxon>Dikarya</taxon>
        <taxon>Ascomycota</taxon>
        <taxon>Pezizomycotina</taxon>
        <taxon>Eurotiomycetes</taxon>
        <taxon>Eurotiomycetidae</taxon>
        <taxon>Eurotiales</taxon>
        <taxon>Aspergillaceae</taxon>
        <taxon>Penicillium</taxon>
    </lineage>
</organism>
<evidence type="ECO:0000256" key="1">
    <source>
        <dbReference type="SAM" id="SignalP"/>
    </source>
</evidence>
<gene>
    <name evidence="2" type="ORF">PDE_03835</name>
</gene>
<dbReference type="HOGENOM" id="CLU_2655272_0_0_1"/>
<keyword evidence="3" id="KW-1185">Reference proteome</keyword>
<name>S7ZF46_PENO1</name>
<accession>S7ZF46</accession>
<evidence type="ECO:0000313" key="3">
    <source>
        <dbReference type="Proteomes" id="UP000019376"/>
    </source>
</evidence>
<reference evidence="2 3" key="1">
    <citation type="journal article" date="2013" name="PLoS ONE">
        <title>Genomic and secretomic analyses reveal unique features of the lignocellulolytic enzyme system of Penicillium decumbens.</title>
        <authorList>
            <person name="Liu G."/>
            <person name="Zhang L."/>
            <person name="Wei X."/>
            <person name="Zou G."/>
            <person name="Qin Y."/>
            <person name="Ma L."/>
            <person name="Li J."/>
            <person name="Zheng H."/>
            <person name="Wang S."/>
            <person name="Wang C."/>
            <person name="Xun L."/>
            <person name="Zhao G.-P."/>
            <person name="Zhou Z."/>
            <person name="Qu Y."/>
        </authorList>
    </citation>
    <scope>NUCLEOTIDE SEQUENCE [LARGE SCALE GENOMIC DNA]</scope>
    <source>
        <strain evidence="3">114-2 / CGMCC 5302</strain>
    </source>
</reference>
<protein>
    <recommendedName>
        <fullName evidence="4">Secreted protein</fullName>
    </recommendedName>
</protein>
<sequence>MVCIFFWCPTLYYFEPSVQCVGWLCSLIQALSCSVASLSSPSGEVSSDVMGGDGLRDWRLTMRMGVFSFGAFAWPL</sequence>
<keyword evidence="1" id="KW-0732">Signal</keyword>